<accession>A0ABR8ZC43</accession>
<reference evidence="2 3" key="1">
    <citation type="submission" date="2020-09" db="EMBL/GenBank/DDBJ databases">
        <title>Genome seq and assembly of Chryseobacterium sp.</title>
        <authorList>
            <person name="Chhetri G."/>
        </authorList>
    </citation>
    <scope>NUCLEOTIDE SEQUENCE [LARGE SCALE GENOMIC DNA]</scope>
    <source>
        <strain evidence="2 3">GCR10</strain>
    </source>
</reference>
<dbReference type="PROSITE" id="PS51742">
    <property type="entry name" value="PPC"/>
    <property type="match status" value="1"/>
</dbReference>
<keyword evidence="2" id="KW-0238">DNA-binding</keyword>
<evidence type="ECO:0000313" key="2">
    <source>
        <dbReference type="EMBL" id="MBD8082812.1"/>
    </source>
</evidence>
<organism evidence="2 3">
    <name type="scientific">Chryseobacterium caseinilyticum</name>
    <dbReference type="NCBI Taxonomy" id="2771428"/>
    <lineage>
        <taxon>Bacteria</taxon>
        <taxon>Pseudomonadati</taxon>
        <taxon>Bacteroidota</taxon>
        <taxon>Flavobacteriia</taxon>
        <taxon>Flavobacteriales</taxon>
        <taxon>Weeksellaceae</taxon>
        <taxon>Chryseobacterium group</taxon>
        <taxon>Chryseobacterium</taxon>
    </lineage>
</organism>
<gene>
    <name evidence="2" type="ORF">IC610_10325</name>
</gene>
<dbReference type="Gene3D" id="3.30.1330.80">
    <property type="entry name" value="Hypothetical protein, similar to alpha- acetolactate decarboxylase, domain 2"/>
    <property type="match status" value="1"/>
</dbReference>
<dbReference type="RefSeq" id="WP_191736777.1">
    <property type="nucleotide sequence ID" value="NZ_JACYFS010000002.1"/>
</dbReference>
<keyword evidence="3" id="KW-1185">Reference proteome</keyword>
<protein>
    <submittedName>
        <fullName evidence="2">DNA-binding protein</fullName>
    </submittedName>
</protein>
<dbReference type="InterPro" id="IPR005175">
    <property type="entry name" value="PPC_dom"/>
</dbReference>
<evidence type="ECO:0000259" key="1">
    <source>
        <dbReference type="PROSITE" id="PS51742"/>
    </source>
</evidence>
<dbReference type="GO" id="GO:0003677">
    <property type="term" value="F:DNA binding"/>
    <property type="evidence" value="ECO:0007669"/>
    <property type="project" value="UniProtKB-KW"/>
</dbReference>
<name>A0ABR8ZC43_9FLAO</name>
<dbReference type="PANTHER" id="PTHR34988:SF1">
    <property type="entry name" value="DNA-BINDING PROTEIN"/>
    <property type="match status" value="1"/>
</dbReference>
<sequence length="187" mass="20391">MKNVVKIALCISTTMVLFNTKTYAQEYADTTKTLEEGKAPGLKVKLLSTVGQTKTYLLIFAKGDEIVAGLTEFVKKNKIKSGHYTGLGDALSAKAGWFDYDKKKFKVIPIGVSEVSSFTGDIAWFNGNPIAHTHFSAAIEDGSVKGGHLLELFCGPTMEIILVEEPVALYKKLDPEFNAALIDPDLK</sequence>
<dbReference type="SUPFAM" id="SSF117856">
    <property type="entry name" value="AF0104/ALDC/Ptd012-like"/>
    <property type="match status" value="1"/>
</dbReference>
<dbReference type="CDD" id="cd11378">
    <property type="entry name" value="DUF296"/>
    <property type="match status" value="1"/>
</dbReference>
<dbReference type="PANTHER" id="PTHR34988">
    <property type="entry name" value="PROTEIN, PUTATIVE-RELATED"/>
    <property type="match status" value="1"/>
</dbReference>
<dbReference type="Pfam" id="PF03479">
    <property type="entry name" value="PCC"/>
    <property type="match status" value="1"/>
</dbReference>
<dbReference type="Proteomes" id="UP000637299">
    <property type="component" value="Unassembled WGS sequence"/>
</dbReference>
<evidence type="ECO:0000313" key="3">
    <source>
        <dbReference type="Proteomes" id="UP000637299"/>
    </source>
</evidence>
<proteinExistence type="predicted"/>
<dbReference type="EMBL" id="JACYFS010000002">
    <property type="protein sequence ID" value="MBD8082812.1"/>
    <property type="molecule type" value="Genomic_DNA"/>
</dbReference>
<feature type="domain" description="PPC" evidence="1">
    <location>
        <begin position="48"/>
        <end position="185"/>
    </location>
</feature>
<comment type="caution">
    <text evidence="2">The sequence shown here is derived from an EMBL/GenBank/DDBJ whole genome shotgun (WGS) entry which is preliminary data.</text>
</comment>